<organism evidence="2 3">
    <name type="scientific">Anoxybacillus flavithermus (strain DSM 21510 / WK1)</name>
    <dbReference type="NCBI Taxonomy" id="491915"/>
    <lineage>
        <taxon>Bacteria</taxon>
        <taxon>Bacillati</taxon>
        <taxon>Bacillota</taxon>
        <taxon>Bacilli</taxon>
        <taxon>Bacillales</taxon>
        <taxon>Anoxybacillaceae</taxon>
        <taxon>Anoxybacillus</taxon>
    </lineage>
</organism>
<dbReference type="STRING" id="491915.Aflv_0252"/>
<evidence type="ECO:0000313" key="3">
    <source>
        <dbReference type="Proteomes" id="UP000000742"/>
    </source>
</evidence>
<protein>
    <submittedName>
        <fullName evidence="2">Transposase</fullName>
    </submittedName>
</protein>
<gene>
    <name evidence="2" type="ordered locus">Aflv_0252</name>
</gene>
<dbReference type="RefSeq" id="WP_012573973.1">
    <property type="nucleotide sequence ID" value="NC_011567.1"/>
</dbReference>
<dbReference type="Pfam" id="PF13592">
    <property type="entry name" value="HTH_33"/>
    <property type="match status" value="1"/>
</dbReference>
<dbReference type="eggNOG" id="COG3415">
    <property type="taxonomic scope" value="Bacteria"/>
</dbReference>
<sequence length="216" mass="24894">MKRLKITNDHGWTPRTLRKQERKIKDASLRVRVTAVRLVMEGHLGKDVAKMVNLCRQSVAIYVARFNQGGLDHLLDRRLPPGRVPFLTEEQQQEIRQLVLTTTPVDAGWGIASSWNTRILQSYIQQTYGVSMSREGIRKLLHRLCLSWTRPTYKLVKGDAKRQAAFQKELEFIKKTNYRECHAVLCGWDTCSRLSSAVYDMGRSRKSKTSAKLRPP</sequence>
<reference evidence="2 3" key="1">
    <citation type="journal article" date="2008" name="Genome Biol.">
        <title>Encapsulated in silica: genome, proteome and physiology of the thermophilic bacterium Anoxybacillus flavithermus WK1.</title>
        <authorList>
            <person name="Saw J.H."/>
            <person name="Mountain B.W."/>
            <person name="Feng L."/>
            <person name="Omelchenko M.V."/>
            <person name="Hou S."/>
            <person name="Saito J.A."/>
            <person name="Stott M.B."/>
            <person name="Li D."/>
            <person name="Zhao G."/>
            <person name="Wu J."/>
            <person name="Galperin M.Y."/>
            <person name="Koonin E.V."/>
            <person name="Makarova K.S."/>
            <person name="Wolf Y.I."/>
            <person name="Rigden D.J."/>
            <person name="Dunfield P.F."/>
            <person name="Wang L."/>
            <person name="Alam M."/>
        </authorList>
    </citation>
    <scope>NUCLEOTIDE SEQUENCE [LARGE SCALE GENOMIC DNA]</scope>
    <source>
        <strain evidence="3">DSM 21510 / WK1</strain>
    </source>
</reference>
<dbReference type="HOGENOM" id="CLU_056788_4_1_9"/>
<dbReference type="GeneID" id="75069972"/>
<dbReference type="SUPFAM" id="SSF46689">
    <property type="entry name" value="Homeodomain-like"/>
    <property type="match status" value="1"/>
</dbReference>
<dbReference type="AlphaFoldDB" id="B7GFV6"/>
<dbReference type="InterPro" id="IPR025959">
    <property type="entry name" value="Winged_HTH_dom"/>
</dbReference>
<dbReference type="EMBL" id="CP000922">
    <property type="protein sequence ID" value="ACJ32636.1"/>
    <property type="molecule type" value="Genomic_DNA"/>
</dbReference>
<accession>B7GFV6</accession>
<proteinExistence type="predicted"/>
<feature type="domain" description="Winged helix-turn helix" evidence="1">
    <location>
        <begin position="115"/>
        <end position="169"/>
    </location>
</feature>
<evidence type="ECO:0000259" key="1">
    <source>
        <dbReference type="Pfam" id="PF13592"/>
    </source>
</evidence>
<dbReference type="KEGG" id="afl:Aflv_0252"/>
<dbReference type="InterPro" id="IPR009057">
    <property type="entry name" value="Homeodomain-like_sf"/>
</dbReference>
<name>B7GFV6_ANOFW</name>
<evidence type="ECO:0000313" key="2">
    <source>
        <dbReference type="EMBL" id="ACJ32636.1"/>
    </source>
</evidence>
<dbReference type="Proteomes" id="UP000000742">
    <property type="component" value="Chromosome"/>
</dbReference>
<dbReference type="Pfam" id="PF13551">
    <property type="entry name" value="HTH_29"/>
    <property type="match status" value="1"/>
</dbReference>